<keyword evidence="7 11" id="KW-0472">Membrane</keyword>
<feature type="transmembrane region" description="Helical" evidence="11">
    <location>
        <begin position="819"/>
        <end position="841"/>
    </location>
</feature>
<dbReference type="InterPro" id="IPR000595">
    <property type="entry name" value="cNMP-bd_dom"/>
</dbReference>
<evidence type="ECO:0000256" key="7">
    <source>
        <dbReference type="ARBA" id="ARBA00023136"/>
    </source>
</evidence>
<dbReference type="Pfam" id="PF00520">
    <property type="entry name" value="Ion_trans"/>
    <property type="match status" value="1"/>
</dbReference>
<feature type="region of interest" description="Disordered" evidence="10">
    <location>
        <begin position="1129"/>
        <end position="1148"/>
    </location>
</feature>
<evidence type="ECO:0000256" key="8">
    <source>
        <dbReference type="ARBA" id="ARBA00023286"/>
    </source>
</evidence>
<gene>
    <name evidence="13" type="ORF">CTI12_AA122050</name>
</gene>
<dbReference type="STRING" id="35608.A0A2U1PI76"/>
<sequence length="1148" mass="132869">MPETTVVTRGSCNYGLRKREHIENTVIGFCYLKVFATHTCTHFRFLYEQNVQSLLPYDVTEYLQMRFDADVETPEPDTSSPKTGDPKLGKKLSRVFSEDYKKTDETILDPRGKSMNQWNHLFLIAALISLAVDPLFFYLPVVGEDMCLKEDKTLKITVTLIRTIVDIFYAIKIYVRFRTAYVAPSSRLLGRGELILDSSSISERYIKGEFWLDFLATLPIPQVMTWFHIVDKSEMMSTKTSVLYFIMIQFFLRLYLTFRLGSHISKQAGLVANVAWVGAAYNLVLFMLAAHVIGSMWYLLAIERQGLCWVQICDVETECKHRYFDCVNVNLPLREAWYPTSNVTSICAATDDYQYGLVEDAVNYKVASANFLKKYFYCLWWGLRGLSSAGQELQASPFLAESVFCILIGITGLILFALLIGNMQQYLDSRTKRLEEYRVKRMDTEQWMHHRHLPHELRERVRKHDLYKWITTRGVDEEEILKALPQDIRRDIKRYVCAELVRRVPLFDQMDERTIDAICERLKPVISTGGTCLVREGDPTNEMLFIMRGHLDSYTTGGGRSGFFNQCEIGPGDFCGEELLTWALDPRPSVIIPSSTRTVTSISEVEAFALTSKDLKFVATQFRKLHSKKLRHTFRVHSHQWRTWAACFIQAAWKRYKRRKEASLLKAKETSSIHNISKRMNRSNRKETGLSMLATSLRRERGFDIDDIIRSPVIGSMWYLLAIERQGLCWVQICDDETECKHRYFDCVNVNLPLREAWYPTSNVTSICAATDDYQYGLVEDAVNYKVASANFLKKYFYCLWWGLRGLSSAGQELQASPFLAESVFCILIGITGLILFALLIGNMQQYLDSRTKRLEEYRVKRMDTEQWMHHRHLPHELRERVRKHDLYKWITTRGVDEEEILKALPQDIRRDIKRYVCAELVRRVPLFDQMDERTIDAICERLKPVISTGGTCLVREGDPTNEMLFIMRGHLDSYTTGGGRSGFFNQCEIGPGDFCGEELLTWALDPRPSVIIPSSTRTVTSISEVEAFALTSKDLKFVATQFRKLHSKKLRHTFRVHSHQWRTWAACFIQAAWKRYKRRKEASLLKAKETSSTHNISKRMNRSNRKETGVSMLATSLRRERGFDIDDIIRSPVPKPKDPEFLDDSSP</sequence>
<reference evidence="13 14" key="1">
    <citation type="journal article" date="2018" name="Mol. Plant">
        <title>The genome of Artemisia annua provides insight into the evolution of Asteraceae family and artemisinin biosynthesis.</title>
        <authorList>
            <person name="Shen Q."/>
            <person name="Zhang L."/>
            <person name="Liao Z."/>
            <person name="Wang S."/>
            <person name="Yan T."/>
            <person name="Shi P."/>
            <person name="Liu M."/>
            <person name="Fu X."/>
            <person name="Pan Q."/>
            <person name="Wang Y."/>
            <person name="Lv Z."/>
            <person name="Lu X."/>
            <person name="Zhang F."/>
            <person name="Jiang W."/>
            <person name="Ma Y."/>
            <person name="Chen M."/>
            <person name="Hao X."/>
            <person name="Li L."/>
            <person name="Tang Y."/>
            <person name="Lv G."/>
            <person name="Zhou Y."/>
            <person name="Sun X."/>
            <person name="Brodelius P.E."/>
            <person name="Rose J.K.C."/>
            <person name="Tang K."/>
        </authorList>
    </citation>
    <scope>NUCLEOTIDE SEQUENCE [LARGE SCALE GENOMIC DNA]</scope>
    <source>
        <strain evidence="14">cv. Huhao1</strain>
        <tissue evidence="13">Leaf</tissue>
    </source>
</reference>
<dbReference type="SUPFAM" id="SSF81324">
    <property type="entry name" value="Voltage-gated potassium channels"/>
    <property type="match status" value="2"/>
</dbReference>
<organism evidence="13 14">
    <name type="scientific">Artemisia annua</name>
    <name type="common">Sweet wormwood</name>
    <dbReference type="NCBI Taxonomy" id="35608"/>
    <lineage>
        <taxon>Eukaryota</taxon>
        <taxon>Viridiplantae</taxon>
        <taxon>Streptophyta</taxon>
        <taxon>Embryophyta</taxon>
        <taxon>Tracheophyta</taxon>
        <taxon>Spermatophyta</taxon>
        <taxon>Magnoliopsida</taxon>
        <taxon>eudicotyledons</taxon>
        <taxon>Gunneridae</taxon>
        <taxon>Pentapetalae</taxon>
        <taxon>asterids</taxon>
        <taxon>campanulids</taxon>
        <taxon>Asterales</taxon>
        <taxon>Asteraceae</taxon>
        <taxon>Asteroideae</taxon>
        <taxon>Anthemideae</taxon>
        <taxon>Artemisiinae</taxon>
        <taxon>Artemisia</taxon>
    </lineage>
</organism>
<evidence type="ECO:0000313" key="13">
    <source>
        <dbReference type="EMBL" id="PWA85474.1"/>
    </source>
</evidence>
<dbReference type="PANTHER" id="PTHR45651:SF83">
    <property type="entry name" value="POTASSIUM CHANNEL, VOLTAGE-DEPENDENT, EAG_ELK_ERG, RMLC-LIKE JELLY ROLL"/>
    <property type="match status" value="1"/>
</dbReference>
<feature type="region of interest" description="Disordered" evidence="10">
    <location>
        <begin position="1088"/>
        <end position="1111"/>
    </location>
</feature>
<feature type="transmembrane region" description="Helical" evidence="11">
    <location>
        <begin position="153"/>
        <end position="171"/>
    </location>
</feature>
<dbReference type="Gene3D" id="1.10.287.70">
    <property type="match status" value="1"/>
</dbReference>
<feature type="domain" description="Cyclic nucleotide-binding" evidence="12">
    <location>
        <begin position="927"/>
        <end position="1024"/>
    </location>
</feature>
<evidence type="ECO:0000256" key="3">
    <source>
        <dbReference type="ARBA" id="ARBA00022448"/>
    </source>
</evidence>
<keyword evidence="5 11" id="KW-1133">Transmembrane helix</keyword>
<feature type="transmembrane region" description="Helical" evidence="11">
    <location>
        <begin position="241"/>
        <end position="258"/>
    </location>
</feature>
<dbReference type="CDD" id="cd00038">
    <property type="entry name" value="CAP_ED"/>
    <property type="match status" value="2"/>
</dbReference>
<dbReference type="CDD" id="cd23767">
    <property type="entry name" value="IQCD"/>
    <property type="match status" value="2"/>
</dbReference>
<dbReference type="PROSITE" id="PS50042">
    <property type="entry name" value="CNMP_BINDING_3"/>
    <property type="match status" value="2"/>
</dbReference>
<dbReference type="EMBL" id="PKPP01001115">
    <property type="protein sequence ID" value="PWA85474.1"/>
    <property type="molecule type" value="Genomic_DNA"/>
</dbReference>
<keyword evidence="8" id="KW-1071">Ligand-gated ion channel</keyword>
<feature type="transmembrane region" description="Helical" evidence="11">
    <location>
        <begin position="270"/>
        <end position="293"/>
    </location>
</feature>
<evidence type="ECO:0000256" key="1">
    <source>
        <dbReference type="ARBA" id="ARBA00004127"/>
    </source>
</evidence>
<evidence type="ECO:0000256" key="5">
    <source>
        <dbReference type="ARBA" id="ARBA00022989"/>
    </source>
</evidence>
<proteinExistence type="inferred from homology"/>
<dbReference type="GO" id="GO:0012505">
    <property type="term" value="C:endomembrane system"/>
    <property type="evidence" value="ECO:0007669"/>
    <property type="project" value="UniProtKB-SubCell"/>
</dbReference>
<dbReference type="SUPFAM" id="SSF51206">
    <property type="entry name" value="cAMP-binding domain-like"/>
    <property type="match status" value="2"/>
</dbReference>
<evidence type="ECO:0000259" key="12">
    <source>
        <dbReference type="PROSITE" id="PS50042"/>
    </source>
</evidence>
<dbReference type="InterPro" id="IPR014710">
    <property type="entry name" value="RmlC-like_jellyroll"/>
</dbReference>
<keyword evidence="6" id="KW-0406">Ion transport</keyword>
<feature type="compositionally biased region" description="Basic and acidic residues" evidence="10">
    <location>
        <begin position="1129"/>
        <end position="1141"/>
    </location>
</feature>
<dbReference type="Proteomes" id="UP000245207">
    <property type="component" value="Unassembled WGS sequence"/>
</dbReference>
<evidence type="ECO:0000256" key="2">
    <source>
        <dbReference type="ARBA" id="ARBA00010486"/>
    </source>
</evidence>
<dbReference type="AlphaFoldDB" id="A0A2U1PI76"/>
<dbReference type="InterPro" id="IPR005821">
    <property type="entry name" value="Ion_trans_dom"/>
</dbReference>
<feature type="domain" description="Cyclic nucleotide-binding" evidence="12">
    <location>
        <begin position="506"/>
        <end position="603"/>
    </location>
</feature>
<dbReference type="FunFam" id="2.60.120.10:FF:000024">
    <property type="entry name" value="Cyclic nucleotide-gated ion channel 1"/>
    <property type="match status" value="2"/>
</dbReference>
<dbReference type="OrthoDB" id="421226at2759"/>
<comment type="caution">
    <text evidence="13">The sequence shown here is derived from an EMBL/GenBank/DDBJ whole genome shotgun (WGS) entry which is preliminary data.</text>
</comment>
<dbReference type="Gene3D" id="1.10.287.630">
    <property type="entry name" value="Helix hairpin bin"/>
    <property type="match status" value="2"/>
</dbReference>
<dbReference type="GO" id="GO:0016020">
    <property type="term" value="C:membrane"/>
    <property type="evidence" value="ECO:0007669"/>
    <property type="project" value="InterPro"/>
</dbReference>
<evidence type="ECO:0000256" key="9">
    <source>
        <dbReference type="ARBA" id="ARBA00023303"/>
    </source>
</evidence>
<keyword evidence="3" id="KW-0813">Transport</keyword>
<keyword evidence="9 13" id="KW-0407">Ion channel</keyword>
<evidence type="ECO:0000256" key="10">
    <source>
        <dbReference type="SAM" id="MobiDB-lite"/>
    </source>
</evidence>
<keyword evidence="14" id="KW-1185">Reference proteome</keyword>
<keyword evidence="4 11" id="KW-0812">Transmembrane</keyword>
<accession>A0A2U1PI76</accession>
<dbReference type="PANTHER" id="PTHR45651">
    <property type="entry name" value="CYCLIC NUCLEOTIDE-GATED ION CHANNEL 15-RELATED-RELATED"/>
    <property type="match status" value="1"/>
</dbReference>
<feature type="transmembrane region" description="Helical" evidence="11">
    <location>
        <begin position="121"/>
        <end position="141"/>
    </location>
</feature>
<evidence type="ECO:0000313" key="14">
    <source>
        <dbReference type="Proteomes" id="UP000245207"/>
    </source>
</evidence>
<name>A0A2U1PI76_ARTAN</name>
<dbReference type="SMART" id="SM00100">
    <property type="entry name" value="cNMP"/>
    <property type="match status" value="2"/>
</dbReference>
<evidence type="ECO:0000256" key="4">
    <source>
        <dbReference type="ARBA" id="ARBA00022692"/>
    </source>
</evidence>
<comment type="similarity">
    <text evidence="2">Belongs to the cyclic nucleotide-gated cation channel (TC 1.A.1.5) family.</text>
</comment>
<protein>
    <submittedName>
        <fullName evidence="13">Potassium channel, voltage-dependent, ELK</fullName>
    </submittedName>
</protein>
<dbReference type="InterPro" id="IPR018490">
    <property type="entry name" value="cNMP-bd_dom_sf"/>
</dbReference>
<dbReference type="GO" id="GO:0005216">
    <property type="term" value="F:monoatomic ion channel activity"/>
    <property type="evidence" value="ECO:0007669"/>
    <property type="project" value="InterPro"/>
</dbReference>
<dbReference type="Gene3D" id="2.60.120.10">
    <property type="entry name" value="Jelly Rolls"/>
    <property type="match status" value="2"/>
</dbReference>
<evidence type="ECO:0000256" key="6">
    <source>
        <dbReference type="ARBA" id="ARBA00023065"/>
    </source>
</evidence>
<comment type="subcellular location">
    <subcellularLocation>
        <location evidence="1">Endomembrane system</location>
        <topology evidence="1">Multi-pass membrane protein</topology>
    </subcellularLocation>
</comment>
<feature type="transmembrane region" description="Helical" evidence="11">
    <location>
        <begin position="398"/>
        <end position="420"/>
    </location>
</feature>
<evidence type="ECO:0000256" key="11">
    <source>
        <dbReference type="SAM" id="Phobius"/>
    </source>
</evidence>